<evidence type="ECO:0000256" key="5">
    <source>
        <dbReference type="ARBA" id="ARBA00022705"/>
    </source>
</evidence>
<evidence type="ECO:0000256" key="10">
    <source>
        <dbReference type="ARBA" id="ARBA00023125"/>
    </source>
</evidence>
<dbReference type="InterPro" id="IPR006171">
    <property type="entry name" value="TOPRIM_dom"/>
</dbReference>
<comment type="catalytic activity">
    <reaction evidence="12">
        <text>ssDNA + n NTP = ssDNA/pppN(pN)n-1 hybrid + (n-1) diphosphate.</text>
        <dbReference type="EC" id="2.7.7.101"/>
    </reaction>
</comment>
<evidence type="ECO:0000256" key="7">
    <source>
        <dbReference type="ARBA" id="ARBA00022771"/>
    </source>
</evidence>
<dbReference type="PROSITE" id="PS50880">
    <property type="entry name" value="TOPRIM"/>
    <property type="match status" value="1"/>
</dbReference>
<proteinExistence type="inferred from homology"/>
<evidence type="ECO:0000313" key="15">
    <source>
        <dbReference type="EMBL" id="MBO0348869.1"/>
    </source>
</evidence>
<dbReference type="RefSeq" id="WP_207087411.1">
    <property type="nucleotide sequence ID" value="NZ_JAFLQW010000195.1"/>
</dbReference>
<keyword evidence="10 12" id="KW-0238">DNA-binding</keyword>
<dbReference type="EMBL" id="JAFLQW010000195">
    <property type="protein sequence ID" value="MBO0348869.1"/>
    <property type="molecule type" value="Genomic_DNA"/>
</dbReference>
<dbReference type="InterPro" id="IPR050219">
    <property type="entry name" value="DnaG_primase"/>
</dbReference>
<dbReference type="InterPro" id="IPR013264">
    <property type="entry name" value="DNAG_N"/>
</dbReference>
<evidence type="ECO:0000256" key="2">
    <source>
        <dbReference type="ARBA" id="ARBA00022515"/>
    </source>
</evidence>
<dbReference type="HAMAP" id="MF_00974">
    <property type="entry name" value="DNA_primase_DnaG"/>
    <property type="match status" value="1"/>
</dbReference>
<dbReference type="CDD" id="cd03364">
    <property type="entry name" value="TOPRIM_DnaG_primases"/>
    <property type="match status" value="1"/>
</dbReference>
<dbReference type="InterPro" id="IPR006295">
    <property type="entry name" value="DNA_primase_DnaG"/>
</dbReference>
<organism evidence="15 16">
    <name type="scientific">Phormidium pseudopriestleyi FRX01</name>
    <dbReference type="NCBI Taxonomy" id="1759528"/>
    <lineage>
        <taxon>Bacteria</taxon>
        <taxon>Bacillati</taxon>
        <taxon>Cyanobacteriota</taxon>
        <taxon>Cyanophyceae</taxon>
        <taxon>Oscillatoriophycideae</taxon>
        <taxon>Oscillatoriales</taxon>
        <taxon>Oscillatoriaceae</taxon>
        <taxon>Phormidium</taxon>
    </lineage>
</organism>
<dbReference type="InterPro" id="IPR034151">
    <property type="entry name" value="TOPRIM_DnaG_bac"/>
</dbReference>
<dbReference type="SUPFAM" id="SSF57783">
    <property type="entry name" value="Zinc beta-ribbon"/>
    <property type="match status" value="1"/>
</dbReference>
<evidence type="ECO:0000256" key="13">
    <source>
        <dbReference type="PIRNR" id="PIRNR002811"/>
    </source>
</evidence>
<evidence type="ECO:0000313" key="16">
    <source>
        <dbReference type="Proteomes" id="UP000664844"/>
    </source>
</evidence>
<sequence>MNFPRIHPDTIEEVKQRADIVDIVSERVVLKKQGKDLVGLCPFHDEGSPSFTVSPSKQMYYCFGCQAGGNAITFLMEIGKQSFSDVVLDLARRYQVPVHTIEPEQREELQRQLSLREELYEIMAIAVRFYEHALHQPQGSDALNYLKVDRQLSLETIQQFQLGYAPAGWESLYSYLVEEKRFSVQLVEEAGLIKARNTGGGYYDRFRDRLMIPIHDNQGRAIAFGGRTLSDEQPKYLNSPETPLFDKGKTLYALDKAKSAISKADKAVVVEGYFDAIALHAAEISNVVASLGTALSLDAVKQLLRYTDSKQVILNFDADAAGTTAAERAIGEIAELAYKGQVQLRIINIPDGKDADDFLKSTGSPEPYRQLMDNAPLWLDWQMQQLLGKNDLHQSDSYQRVAKQMVNLLTKIQNADTRMYYVNRCAEILSQGNGTLVSLRAQDLIKQLNRLRRKESKSEQEKQLDMVPVSADRGLLENAEAALLRLYLHCPQQRGAIAQELETRDLDFSLSHHRFLWQQIIQVENHDKTGDLLTQVQEQFLQNNRDLKPVSELFHLDEKSQRDLLNPPLMIQAAIACIERVLCDKRCRQALQLWKETDLTKEPDRARYYQEQISEEKKRIEELDKHRQVSLIDLFPMY</sequence>
<keyword evidence="11 12" id="KW-0804">Transcription</keyword>
<keyword evidence="2 12" id="KW-0639">Primosome</keyword>
<keyword evidence="16" id="KW-1185">Reference proteome</keyword>
<dbReference type="SUPFAM" id="SSF56731">
    <property type="entry name" value="DNA primase core"/>
    <property type="match status" value="1"/>
</dbReference>
<keyword evidence="1 12" id="KW-0240">DNA-directed RNA polymerase</keyword>
<evidence type="ECO:0000256" key="4">
    <source>
        <dbReference type="ARBA" id="ARBA00022695"/>
    </source>
</evidence>
<evidence type="ECO:0000259" key="14">
    <source>
        <dbReference type="PROSITE" id="PS50880"/>
    </source>
</evidence>
<protein>
    <recommendedName>
        <fullName evidence="12 13">DNA primase</fullName>
        <ecNumber evidence="12">2.7.7.101</ecNumber>
    </recommendedName>
</protein>
<dbReference type="InterPro" id="IPR019475">
    <property type="entry name" value="DNA_primase_DnaB-bd"/>
</dbReference>
<dbReference type="EC" id="2.7.7.101" evidence="12"/>
<accession>A0ABS3FP25</accession>
<evidence type="ECO:0000256" key="11">
    <source>
        <dbReference type="ARBA" id="ARBA00023163"/>
    </source>
</evidence>
<keyword evidence="6 12" id="KW-0479">Metal-binding</keyword>
<comment type="function">
    <text evidence="12 13">RNA polymerase that catalyzes the synthesis of short RNA molecules used as primers for DNA polymerase during DNA replication.</text>
</comment>
<comment type="cofactor">
    <cofactor evidence="12 13">
        <name>Zn(2+)</name>
        <dbReference type="ChEBI" id="CHEBI:29105"/>
    </cofactor>
    <text evidence="12 13">Binds 1 zinc ion per monomer.</text>
</comment>
<keyword evidence="7 12" id="KW-0863">Zinc-finger</keyword>
<comment type="similarity">
    <text evidence="12 13">Belongs to the DnaG primase family.</text>
</comment>
<dbReference type="NCBIfam" id="TIGR01391">
    <property type="entry name" value="dnaG"/>
    <property type="match status" value="1"/>
</dbReference>
<dbReference type="SMART" id="SM00400">
    <property type="entry name" value="ZnF_CHCC"/>
    <property type="match status" value="1"/>
</dbReference>
<dbReference type="Pfam" id="PF13155">
    <property type="entry name" value="Toprim_2"/>
    <property type="match status" value="1"/>
</dbReference>
<dbReference type="InterPro" id="IPR037068">
    <property type="entry name" value="DNA_primase_core_N_sf"/>
</dbReference>
<keyword evidence="5 12" id="KW-0235">DNA replication</keyword>
<comment type="caution">
    <text evidence="15">The sequence shown here is derived from an EMBL/GenBank/DDBJ whole genome shotgun (WGS) entry which is preliminary data.</text>
</comment>
<keyword evidence="9" id="KW-0460">Magnesium</keyword>
<gene>
    <name evidence="12" type="primary">dnaG</name>
    <name evidence="15" type="ORF">J0895_07100</name>
</gene>
<dbReference type="Pfam" id="PF01807">
    <property type="entry name" value="Zn_ribbon_DnaG"/>
    <property type="match status" value="1"/>
</dbReference>
<dbReference type="PANTHER" id="PTHR30313">
    <property type="entry name" value="DNA PRIMASE"/>
    <property type="match status" value="1"/>
</dbReference>
<dbReference type="SMART" id="SM00493">
    <property type="entry name" value="TOPRIM"/>
    <property type="match status" value="1"/>
</dbReference>
<dbReference type="Pfam" id="PF10410">
    <property type="entry name" value="DnaB_bind"/>
    <property type="match status" value="1"/>
</dbReference>
<reference evidence="15 16" key="1">
    <citation type="submission" date="2021-03" db="EMBL/GenBank/DDBJ databases">
        <title>Metabolic Capacity of the Antarctic Cyanobacterium Phormidium pseudopriestleyi that Sustains Oxygenic Photosynthesis in the Presence of Hydrogen Sulfide.</title>
        <authorList>
            <person name="Lumian J.E."/>
            <person name="Jungblut A.D."/>
            <person name="Dillon M.L."/>
            <person name="Hawes I."/>
            <person name="Doran P.T."/>
            <person name="Mackey T.J."/>
            <person name="Dick G.J."/>
            <person name="Grettenberger C.L."/>
            <person name="Sumner D.Y."/>
        </authorList>
    </citation>
    <scope>NUCLEOTIDE SEQUENCE [LARGE SCALE GENOMIC DNA]</scope>
    <source>
        <strain evidence="15 16">FRX01</strain>
    </source>
</reference>
<dbReference type="Gene3D" id="3.40.1360.10">
    <property type="match status" value="1"/>
</dbReference>
<keyword evidence="4 12" id="KW-0548">Nucleotidyltransferase</keyword>
<comment type="subunit">
    <text evidence="12">Monomer. Interacts with DnaB.</text>
</comment>
<dbReference type="Gene3D" id="3.90.580.10">
    <property type="entry name" value="Zinc finger, CHC2-type domain"/>
    <property type="match status" value="1"/>
</dbReference>
<dbReference type="InterPro" id="IPR002694">
    <property type="entry name" value="Znf_CHC2"/>
</dbReference>
<feature type="zinc finger region" description="CHC2-type" evidence="12">
    <location>
        <begin position="41"/>
        <end position="65"/>
    </location>
</feature>
<evidence type="ECO:0000256" key="6">
    <source>
        <dbReference type="ARBA" id="ARBA00022723"/>
    </source>
</evidence>
<evidence type="ECO:0000256" key="9">
    <source>
        <dbReference type="ARBA" id="ARBA00022842"/>
    </source>
</evidence>
<comment type="domain">
    <text evidence="12">Contains an N-terminal zinc-binding domain, a central core domain that contains the primase activity, and a C-terminal DnaB-binding domain.</text>
</comment>
<dbReference type="InterPro" id="IPR036977">
    <property type="entry name" value="DNA_primase_Znf_CHC2"/>
</dbReference>
<dbReference type="PIRSF" id="PIRSF002811">
    <property type="entry name" value="DnaG"/>
    <property type="match status" value="1"/>
</dbReference>
<dbReference type="InterPro" id="IPR030846">
    <property type="entry name" value="DnaG_bac"/>
</dbReference>
<evidence type="ECO:0000256" key="8">
    <source>
        <dbReference type="ARBA" id="ARBA00022833"/>
    </source>
</evidence>
<dbReference type="Gene3D" id="3.90.980.10">
    <property type="entry name" value="DNA primase, catalytic core, N-terminal domain"/>
    <property type="match status" value="1"/>
</dbReference>
<evidence type="ECO:0000256" key="1">
    <source>
        <dbReference type="ARBA" id="ARBA00022478"/>
    </source>
</evidence>
<dbReference type="Proteomes" id="UP000664844">
    <property type="component" value="Unassembled WGS sequence"/>
</dbReference>
<evidence type="ECO:0000256" key="12">
    <source>
        <dbReference type="HAMAP-Rule" id="MF_00974"/>
    </source>
</evidence>
<feature type="domain" description="Toprim" evidence="14">
    <location>
        <begin position="265"/>
        <end position="348"/>
    </location>
</feature>
<evidence type="ECO:0000256" key="3">
    <source>
        <dbReference type="ARBA" id="ARBA00022679"/>
    </source>
</evidence>
<dbReference type="PANTHER" id="PTHR30313:SF2">
    <property type="entry name" value="DNA PRIMASE"/>
    <property type="match status" value="1"/>
</dbReference>
<dbReference type="Pfam" id="PF08275">
    <property type="entry name" value="DNAG_N"/>
    <property type="match status" value="1"/>
</dbReference>
<keyword evidence="8 12" id="KW-0862">Zinc</keyword>
<name>A0ABS3FP25_9CYAN</name>
<keyword evidence="3 12" id="KW-0808">Transferase</keyword>